<dbReference type="Pfam" id="PF10675">
    <property type="entry name" value="DUF2489"/>
    <property type="match status" value="1"/>
</dbReference>
<proteinExistence type="predicted"/>
<accession>A0ABT0N9M9</accession>
<evidence type="ECO:0000313" key="3">
    <source>
        <dbReference type="Proteomes" id="UP001202831"/>
    </source>
</evidence>
<dbReference type="InterPro" id="IPR019617">
    <property type="entry name" value="DUF2489"/>
</dbReference>
<evidence type="ECO:0000259" key="1">
    <source>
        <dbReference type="Pfam" id="PF10675"/>
    </source>
</evidence>
<organism evidence="2 3">
    <name type="scientific">Shewanella corallii</name>
    <dbReference type="NCBI Taxonomy" id="560080"/>
    <lineage>
        <taxon>Bacteria</taxon>
        <taxon>Pseudomonadati</taxon>
        <taxon>Pseudomonadota</taxon>
        <taxon>Gammaproteobacteria</taxon>
        <taxon>Alteromonadales</taxon>
        <taxon>Shewanellaceae</taxon>
        <taxon>Shewanella</taxon>
    </lineage>
</organism>
<comment type="caution">
    <text evidence="2">The sequence shown here is derived from an EMBL/GenBank/DDBJ whole genome shotgun (WGS) entry which is preliminary data.</text>
</comment>
<dbReference type="RefSeq" id="WP_249249683.1">
    <property type="nucleotide sequence ID" value="NZ_JAKIKT010000006.1"/>
</dbReference>
<name>A0ABT0N9M9_9GAMM</name>
<evidence type="ECO:0000313" key="2">
    <source>
        <dbReference type="EMBL" id="MCL2915075.1"/>
    </source>
</evidence>
<keyword evidence="3" id="KW-1185">Reference proteome</keyword>
<reference evidence="2 3" key="1">
    <citation type="submission" date="2022-01" db="EMBL/GenBank/DDBJ databases">
        <title>Whole genome-based taxonomy of the Shewanellaceae.</title>
        <authorList>
            <person name="Martin-Rodriguez A.J."/>
        </authorList>
    </citation>
    <scope>NUCLEOTIDE SEQUENCE [LARGE SCALE GENOMIC DNA]</scope>
    <source>
        <strain evidence="2 3">DSM 21332</strain>
    </source>
</reference>
<feature type="domain" description="DUF2489" evidence="1">
    <location>
        <begin position="13"/>
        <end position="145"/>
    </location>
</feature>
<protein>
    <submittedName>
        <fullName evidence="2">DUF2489 domain-containing protein</fullName>
    </submittedName>
</protein>
<dbReference type="EMBL" id="JAKIKT010000006">
    <property type="protein sequence ID" value="MCL2915075.1"/>
    <property type="molecule type" value="Genomic_DNA"/>
</dbReference>
<dbReference type="Proteomes" id="UP001202831">
    <property type="component" value="Unassembled WGS sequence"/>
</dbReference>
<sequence length="155" mass="17874">MYTLWIILGLVIILALAAYAFVLLRKVSQQQQQAAKIKAEKQAEADAKREEILGDIRYIAQAMLEDRCELSEGVVRIARLFDRLSLTERVSPDYPRLFSHFEVIKDHPIMDARKALPKQERMKLDLQRMKSESEHEDAILAEAKLLTEFSLKPAH</sequence>
<gene>
    <name evidence="2" type="ORF">L2725_15045</name>
</gene>